<feature type="domain" description="PafC HTH" evidence="3">
    <location>
        <begin position="343"/>
        <end position="455"/>
    </location>
</feature>
<dbReference type="InterPro" id="IPR051534">
    <property type="entry name" value="CBASS_pafABC_assoc_protein"/>
</dbReference>
<dbReference type="PANTHER" id="PTHR34580">
    <property type="match status" value="1"/>
</dbReference>
<evidence type="ECO:0000259" key="2">
    <source>
        <dbReference type="Pfam" id="PF13280"/>
    </source>
</evidence>
<feature type="domain" description="WYL" evidence="2">
    <location>
        <begin position="145"/>
        <end position="209"/>
    </location>
</feature>
<dbReference type="PANTHER" id="PTHR34580:SF3">
    <property type="entry name" value="PROTEIN PAFB"/>
    <property type="match status" value="1"/>
</dbReference>
<dbReference type="Pfam" id="PF19187">
    <property type="entry name" value="HTH_PafC"/>
    <property type="match status" value="1"/>
</dbReference>
<dbReference type="Proteomes" id="UP001164305">
    <property type="component" value="Chromosome"/>
</dbReference>
<proteinExistence type="predicted"/>
<evidence type="ECO:0000256" key="1">
    <source>
        <dbReference type="SAM" id="MobiDB-lite"/>
    </source>
</evidence>
<accession>A0ABY6FZH4</accession>
<dbReference type="InterPro" id="IPR026881">
    <property type="entry name" value="WYL_dom"/>
</dbReference>
<dbReference type="PROSITE" id="PS52050">
    <property type="entry name" value="WYL"/>
    <property type="match status" value="2"/>
</dbReference>
<gene>
    <name evidence="4" type="ORF">BRM3_11960</name>
</gene>
<reference evidence="4" key="1">
    <citation type="submission" date="2022-10" db="EMBL/GenBank/DDBJ databases">
        <title>Whole-Genome Sequencing of Brachybacterium huguangmaarense BRM-3, Isolated from Betula schmidtii.</title>
        <authorList>
            <person name="Haam D."/>
        </authorList>
    </citation>
    <scope>NUCLEOTIDE SEQUENCE</scope>
    <source>
        <strain evidence="4">BRM-3</strain>
    </source>
</reference>
<feature type="region of interest" description="Disordered" evidence="1">
    <location>
        <begin position="563"/>
        <end position="586"/>
    </location>
</feature>
<feature type="domain" description="WYL" evidence="2">
    <location>
        <begin position="490"/>
        <end position="556"/>
    </location>
</feature>
<evidence type="ECO:0000259" key="3">
    <source>
        <dbReference type="Pfam" id="PF19187"/>
    </source>
</evidence>
<evidence type="ECO:0000313" key="4">
    <source>
        <dbReference type="EMBL" id="UYG16315.1"/>
    </source>
</evidence>
<dbReference type="RefSeq" id="WP_263593528.1">
    <property type="nucleotide sequence ID" value="NZ_CP107020.1"/>
</dbReference>
<name>A0ABY6FZH4_9MICO</name>
<dbReference type="EMBL" id="CP107020">
    <property type="protein sequence ID" value="UYG16315.1"/>
    <property type="molecule type" value="Genomic_DNA"/>
</dbReference>
<keyword evidence="5" id="KW-1185">Reference proteome</keyword>
<dbReference type="Pfam" id="PF13280">
    <property type="entry name" value="WYL"/>
    <property type="match status" value="2"/>
</dbReference>
<dbReference type="InterPro" id="IPR043839">
    <property type="entry name" value="PafC_HTH"/>
</dbReference>
<sequence>MPAPRGVERLLNVIMTIGSRRRITRETLFEVIPEYAGATSKEAAERMFERDKAEILQLGLDLRTEVDAWDESVVHYRIARRDDLPALDVTAAEYTVLLAASRAWDETTAGGAARRVRAKLLSLGQDTDPDLVRRTPQGAVESLPVLAPLLEAVTTARTVSFRYRAASGQATERRVEPWIVGVVDGRWYVLGHDLDRDARRLFRASRIESFPRVGGRRTRPVPRDVTLADAISGSGAADDERAEAVLDIVPFKALALRDAAGADVETRRVALPDATRTVARRQVLGAARWVTLERPAAWREELRATFGHIAELHAPAPGDPAELVAASTARPRAAIQARPSSTDHLSRLISEAAYVLSRGEASLAAMAAEFGIDEERLVADLQILFVCGDLGAGWEDLIDVEWEDGWVRVHNADALDGPLRLTAAEVTALLAGLAALSPASGDEASVVASARRKLAALVRDDAAEPDLDLPVTAAEEAADGPVDLSRGERIVADVQRALAGEDRIVIRYSPPDRLGTSVRRIRPVRLETTTGRAYVRAEDETAAGERTFRLDRIVEVVGADEAVDSAAAPADPDRDVPGRAEPSPRPAEAWLRLEPSAAWIAEAFDAAEVRDLADPEPGGVLARLGDPVRSALLDAVMEAAGAAELLAPRDLRDQIVTVAREAECRHRAAEPVG</sequence>
<evidence type="ECO:0000313" key="5">
    <source>
        <dbReference type="Proteomes" id="UP001164305"/>
    </source>
</evidence>
<organism evidence="4 5">
    <name type="scientific">Brachybacterium huguangmaarense</name>
    <dbReference type="NCBI Taxonomy" id="1652028"/>
    <lineage>
        <taxon>Bacteria</taxon>
        <taxon>Bacillati</taxon>
        <taxon>Actinomycetota</taxon>
        <taxon>Actinomycetes</taxon>
        <taxon>Micrococcales</taxon>
        <taxon>Dermabacteraceae</taxon>
        <taxon>Brachybacterium</taxon>
    </lineage>
</organism>
<protein>
    <submittedName>
        <fullName evidence="4">WYL domain-containing protein</fullName>
    </submittedName>
</protein>